<dbReference type="EC" id="3.6.1.-" evidence="8"/>
<dbReference type="PROSITE" id="PS51462">
    <property type="entry name" value="NUDIX"/>
    <property type="match status" value="1"/>
</dbReference>
<evidence type="ECO:0000259" key="7">
    <source>
        <dbReference type="PROSITE" id="PS51462"/>
    </source>
</evidence>
<evidence type="ECO:0000256" key="1">
    <source>
        <dbReference type="ARBA" id="ARBA00001936"/>
    </source>
</evidence>
<dbReference type="CDD" id="cd03426">
    <property type="entry name" value="NUDIX_CoAse_Nudt7"/>
    <property type="match status" value="1"/>
</dbReference>
<comment type="cofactor">
    <cofactor evidence="2">
        <name>Mg(2+)</name>
        <dbReference type="ChEBI" id="CHEBI:18420"/>
    </cofactor>
</comment>
<protein>
    <submittedName>
        <fullName evidence="8">Putative Nudix hydrolase NudL</fullName>
        <ecNumber evidence="8">3.6.1.-</ecNumber>
    </submittedName>
</protein>
<sequence length="215" mass="24055">MNFDNFKKILPKIAKIPLPGISSQLKMAPAMRQKELEKMRDRMQNARKSAVMALFYPNSDHETMLVLILRKTYKGVHSNQVGFPGGQMDPEDINFTATALRETEEEVGVDRTTIEVIREITATYIPPSNFTVKPFIGILHKTPIFIPQPSEVEATIEVSLKDLLADGSIIERELSTSYATTVNVPAFYLNEHVVWGATAMMLSEVKDIISTAISN</sequence>
<keyword evidence="4 8" id="KW-0378">Hydrolase</keyword>
<evidence type="ECO:0000313" key="9">
    <source>
        <dbReference type="Proteomes" id="UP000464657"/>
    </source>
</evidence>
<proteinExistence type="predicted"/>
<dbReference type="GO" id="GO:0046872">
    <property type="term" value="F:metal ion binding"/>
    <property type="evidence" value="ECO:0007669"/>
    <property type="project" value="UniProtKB-KW"/>
</dbReference>
<dbReference type="InterPro" id="IPR015797">
    <property type="entry name" value="NUDIX_hydrolase-like_dom_sf"/>
</dbReference>
<dbReference type="GO" id="GO:0010945">
    <property type="term" value="F:coenzyme A diphosphatase activity"/>
    <property type="evidence" value="ECO:0007669"/>
    <property type="project" value="InterPro"/>
</dbReference>
<dbReference type="PANTHER" id="PTHR12992">
    <property type="entry name" value="NUDIX HYDROLASE"/>
    <property type="match status" value="1"/>
</dbReference>
<comment type="cofactor">
    <cofactor evidence="1">
        <name>Mn(2+)</name>
        <dbReference type="ChEBI" id="CHEBI:29035"/>
    </cofactor>
</comment>
<dbReference type="OrthoDB" id="9802805at2"/>
<dbReference type="PANTHER" id="PTHR12992:SF11">
    <property type="entry name" value="MITOCHONDRIAL COENZYME A DIPHOSPHATASE NUDT8"/>
    <property type="match status" value="1"/>
</dbReference>
<evidence type="ECO:0000256" key="2">
    <source>
        <dbReference type="ARBA" id="ARBA00001946"/>
    </source>
</evidence>
<dbReference type="AlphaFoldDB" id="A0A7L4ZRC7"/>
<name>A0A7L4ZRC7_9FLAO</name>
<dbReference type="KEGG" id="kan:IMCC3317_44820"/>
<accession>A0A7L4ZRC7</accession>
<evidence type="ECO:0000256" key="6">
    <source>
        <dbReference type="ARBA" id="ARBA00023211"/>
    </source>
</evidence>
<reference evidence="8 9" key="1">
    <citation type="journal article" date="2013" name="Int. J. Syst. Evol. Microbiol.">
        <title>Kordia antarctica sp. nov., isolated from Antarctic seawater.</title>
        <authorList>
            <person name="Baek K."/>
            <person name="Choi A."/>
            <person name="Kang I."/>
            <person name="Lee K."/>
            <person name="Cho J.C."/>
        </authorList>
    </citation>
    <scope>NUCLEOTIDE SEQUENCE [LARGE SCALE GENOMIC DNA]</scope>
    <source>
        <strain evidence="8 9">IMCC3317</strain>
    </source>
</reference>
<dbReference type="EMBL" id="CP019288">
    <property type="protein sequence ID" value="QHI39081.1"/>
    <property type="molecule type" value="Genomic_DNA"/>
</dbReference>
<dbReference type="RefSeq" id="WP_160131587.1">
    <property type="nucleotide sequence ID" value="NZ_CP019288.1"/>
</dbReference>
<keyword evidence="5" id="KW-0460">Magnesium</keyword>
<organism evidence="8 9">
    <name type="scientific">Kordia antarctica</name>
    <dbReference type="NCBI Taxonomy" id="1218801"/>
    <lineage>
        <taxon>Bacteria</taxon>
        <taxon>Pseudomonadati</taxon>
        <taxon>Bacteroidota</taxon>
        <taxon>Flavobacteriia</taxon>
        <taxon>Flavobacteriales</taxon>
        <taxon>Flavobacteriaceae</taxon>
        <taxon>Kordia</taxon>
    </lineage>
</organism>
<keyword evidence="9" id="KW-1185">Reference proteome</keyword>
<dbReference type="SUPFAM" id="SSF55811">
    <property type="entry name" value="Nudix"/>
    <property type="match status" value="1"/>
</dbReference>
<evidence type="ECO:0000256" key="4">
    <source>
        <dbReference type="ARBA" id="ARBA00022801"/>
    </source>
</evidence>
<dbReference type="Proteomes" id="UP000464657">
    <property type="component" value="Chromosome"/>
</dbReference>
<keyword evidence="3" id="KW-0479">Metal-binding</keyword>
<keyword evidence="6" id="KW-0464">Manganese</keyword>
<evidence type="ECO:0000256" key="3">
    <source>
        <dbReference type="ARBA" id="ARBA00022723"/>
    </source>
</evidence>
<dbReference type="Pfam" id="PF00293">
    <property type="entry name" value="NUDIX"/>
    <property type="match status" value="1"/>
</dbReference>
<feature type="domain" description="Nudix hydrolase" evidence="7">
    <location>
        <begin position="46"/>
        <end position="186"/>
    </location>
</feature>
<evidence type="ECO:0000256" key="5">
    <source>
        <dbReference type="ARBA" id="ARBA00022842"/>
    </source>
</evidence>
<dbReference type="Gene3D" id="3.90.79.10">
    <property type="entry name" value="Nucleoside Triphosphate Pyrophosphohydrolase"/>
    <property type="match status" value="1"/>
</dbReference>
<dbReference type="InterPro" id="IPR045121">
    <property type="entry name" value="CoAse"/>
</dbReference>
<gene>
    <name evidence="8" type="primary">nudL</name>
    <name evidence="8" type="ORF">IMCC3317_44820</name>
</gene>
<evidence type="ECO:0000313" key="8">
    <source>
        <dbReference type="EMBL" id="QHI39081.1"/>
    </source>
</evidence>
<dbReference type="InterPro" id="IPR000086">
    <property type="entry name" value="NUDIX_hydrolase_dom"/>
</dbReference>